<dbReference type="Gene3D" id="1.20.1280.50">
    <property type="match status" value="1"/>
</dbReference>
<evidence type="ECO:0000256" key="1">
    <source>
        <dbReference type="SAM" id="MobiDB-lite"/>
    </source>
</evidence>
<dbReference type="InterPro" id="IPR001810">
    <property type="entry name" value="F-box_dom"/>
</dbReference>
<gene>
    <name evidence="3" type="ORF">CVT24_013387</name>
</gene>
<dbReference type="AlphaFoldDB" id="A0A409YNX6"/>
<feature type="region of interest" description="Disordered" evidence="1">
    <location>
        <begin position="560"/>
        <end position="587"/>
    </location>
</feature>
<feature type="domain" description="F-box" evidence="2">
    <location>
        <begin position="10"/>
        <end position="56"/>
    </location>
</feature>
<dbReference type="SMART" id="SM00256">
    <property type="entry name" value="FBOX"/>
    <property type="match status" value="1"/>
</dbReference>
<protein>
    <recommendedName>
        <fullName evidence="2">F-box domain-containing protein</fullName>
    </recommendedName>
</protein>
<dbReference type="PROSITE" id="PS50181">
    <property type="entry name" value="FBOX"/>
    <property type="match status" value="1"/>
</dbReference>
<evidence type="ECO:0000313" key="3">
    <source>
        <dbReference type="EMBL" id="PPR04314.1"/>
    </source>
</evidence>
<dbReference type="Proteomes" id="UP000284842">
    <property type="component" value="Unassembled WGS sequence"/>
</dbReference>
<accession>A0A409YNX6</accession>
<sequence length="636" mass="71434">MELIQTSSCDSRLSQLPPEILLDVLSYLDVNEILCLRRTAKHFNDITRERPTWIHLLQIYQAFLPIPQDVYRMYHTHDTSLLLYSSSALENIVRYAKWTRDIWTRPREPPFRLHTVPSTTSQGWPLVMHVPRKGNILLGMQLFLDRWLVVVYADGVANLYDVSDGNATQVVTGGVGYSGKESDASSARRTTLRTQLDREPWNSFATAYDEHSARILLVVARQAHVNVIEIYAVSLHSLDQSYQAESFIPDLFQQVGYKTLSGQRSVRHVDPRKRVIILSSSNKIEVFQWHDRADGNRAGYNMELTPVQKSDHMEPQILPEDLEELWNGILGVRLLGDHVLVFRTRSLEVYHYDFTQGNPTNVDKQSDSAPGGTMHIQLKHTFSLTFRDVTFSDVATSRSTITSRMQSYELKLLAYDVIQGLFQYIVKLSVPIPNIVLSEHNPNPASVPLEPTLEVKLLGVYPLSFGGAFKPSKRGKKRALIASFSSALSSGTTTPTPMMTHSHSLFQAPSAAFGSRGANGNARGFISAHCMGPQGKRAVWVERKRSSTVREVQVWAMEPPAPFNESDVDEASDKQSSSDGSDLLNDDDLPMEFENQVVYAANSYDLRDDIVLCTFSELHGTIVLGHRSGEVSVLDL</sequence>
<keyword evidence="4" id="KW-1185">Reference proteome</keyword>
<reference evidence="3 4" key="1">
    <citation type="journal article" date="2018" name="Evol. Lett.">
        <title>Horizontal gene cluster transfer increased hallucinogenic mushroom diversity.</title>
        <authorList>
            <person name="Reynolds H.T."/>
            <person name="Vijayakumar V."/>
            <person name="Gluck-Thaler E."/>
            <person name="Korotkin H.B."/>
            <person name="Matheny P.B."/>
            <person name="Slot J.C."/>
        </authorList>
    </citation>
    <scope>NUCLEOTIDE SEQUENCE [LARGE SCALE GENOMIC DNA]</scope>
    <source>
        <strain evidence="3 4">2629</strain>
    </source>
</reference>
<dbReference type="CDD" id="cd09917">
    <property type="entry name" value="F-box_SF"/>
    <property type="match status" value="1"/>
</dbReference>
<proteinExistence type="predicted"/>
<comment type="caution">
    <text evidence="3">The sequence shown here is derived from an EMBL/GenBank/DDBJ whole genome shotgun (WGS) entry which is preliminary data.</text>
</comment>
<name>A0A409YNX6_9AGAR</name>
<dbReference type="OrthoDB" id="3211970at2759"/>
<dbReference type="InParanoid" id="A0A409YNX6"/>
<dbReference type="EMBL" id="NHTK01000962">
    <property type="protein sequence ID" value="PPR04314.1"/>
    <property type="molecule type" value="Genomic_DNA"/>
</dbReference>
<dbReference type="Pfam" id="PF12937">
    <property type="entry name" value="F-box-like"/>
    <property type="match status" value="1"/>
</dbReference>
<evidence type="ECO:0000259" key="2">
    <source>
        <dbReference type="PROSITE" id="PS50181"/>
    </source>
</evidence>
<dbReference type="InterPro" id="IPR036047">
    <property type="entry name" value="F-box-like_dom_sf"/>
</dbReference>
<dbReference type="SUPFAM" id="SSF81383">
    <property type="entry name" value="F-box domain"/>
    <property type="match status" value="1"/>
</dbReference>
<evidence type="ECO:0000313" key="4">
    <source>
        <dbReference type="Proteomes" id="UP000284842"/>
    </source>
</evidence>
<organism evidence="3 4">
    <name type="scientific">Panaeolus cyanescens</name>
    <dbReference type="NCBI Taxonomy" id="181874"/>
    <lineage>
        <taxon>Eukaryota</taxon>
        <taxon>Fungi</taxon>
        <taxon>Dikarya</taxon>
        <taxon>Basidiomycota</taxon>
        <taxon>Agaricomycotina</taxon>
        <taxon>Agaricomycetes</taxon>
        <taxon>Agaricomycetidae</taxon>
        <taxon>Agaricales</taxon>
        <taxon>Agaricineae</taxon>
        <taxon>Galeropsidaceae</taxon>
        <taxon>Panaeolus</taxon>
    </lineage>
</organism>